<organism evidence="3 6">
    <name type="scientific">Bacteroides xylanisolvens</name>
    <dbReference type="NCBI Taxonomy" id="371601"/>
    <lineage>
        <taxon>Bacteria</taxon>
        <taxon>Pseudomonadati</taxon>
        <taxon>Bacteroidota</taxon>
        <taxon>Bacteroidia</taxon>
        <taxon>Bacteroidales</taxon>
        <taxon>Bacteroidaceae</taxon>
        <taxon>Bacteroides</taxon>
    </lineage>
</organism>
<dbReference type="InterPro" id="IPR006860">
    <property type="entry name" value="FecR"/>
</dbReference>
<dbReference type="InterPro" id="IPR012373">
    <property type="entry name" value="Ferrdict_sens_TM"/>
</dbReference>
<evidence type="ECO:0000313" key="6">
    <source>
        <dbReference type="Proteomes" id="UP000196036"/>
    </source>
</evidence>
<sequence>MQLFLKKVAFSFRNYREFPVILVKQGKMNRELNIAMDEAMLLRYFSGVLENEEKEQVETWISLSEENRKTAKQILYLYRATDVVQTLSQVDAKKALVKVDKRLSKRMKRGWWEWTMRVAAILSIPLLISSLYFFFSQDADVDQYVEIRANPGMISQITLPDGSQVWLNSASYLKYPVRFTESDRQVELEGEAYFSVRKDAGRRFLVNVGDNVQLEVLGTEFNVDAYPKDDFVAASLVTGKVNFHCRQQGQETVHMMIPGQKVVYDFGSEKLVCTDTSIESDIAWKSGKIIFRDTPIEDALRILSKRFEVDFQLTNSLLKEYCFTGTFIDQRLDRILEHFKIASGIKYKYIETTRKGEEVVKGKSVIEIY</sequence>
<dbReference type="Pfam" id="PF04773">
    <property type="entry name" value="FecR"/>
    <property type="match status" value="1"/>
</dbReference>
<dbReference type="Proteomes" id="UP000196036">
    <property type="component" value="Unassembled WGS sequence"/>
</dbReference>
<dbReference type="Gene3D" id="3.55.50.30">
    <property type="match status" value="1"/>
</dbReference>
<dbReference type="EMBL" id="FNRP01000022">
    <property type="protein sequence ID" value="SEB00043.1"/>
    <property type="molecule type" value="Genomic_DNA"/>
</dbReference>
<dbReference type="PANTHER" id="PTHR30273">
    <property type="entry name" value="PERIPLASMIC SIGNAL SENSOR AND SIGMA FACTOR ACTIVATOR FECR-RELATED"/>
    <property type="match status" value="1"/>
</dbReference>
<evidence type="ECO:0000259" key="2">
    <source>
        <dbReference type="Pfam" id="PF16344"/>
    </source>
</evidence>
<reference evidence="4 5" key="1">
    <citation type="submission" date="2016-10" db="EMBL/GenBank/DDBJ databases">
        <authorList>
            <person name="de Groot N.N."/>
        </authorList>
    </citation>
    <scope>NUCLEOTIDE SEQUENCE [LARGE SCALE GENOMIC DNA]</scope>
    <source>
        <strain evidence="4 5">NLAE-zl-G339</strain>
    </source>
</reference>
<dbReference type="GO" id="GO:0016989">
    <property type="term" value="F:sigma factor antagonist activity"/>
    <property type="evidence" value="ECO:0007669"/>
    <property type="project" value="TreeGrafter"/>
</dbReference>
<dbReference type="Gene3D" id="2.60.120.1440">
    <property type="match status" value="1"/>
</dbReference>
<feature type="domain" description="FecR protein" evidence="1">
    <location>
        <begin position="147"/>
        <end position="241"/>
    </location>
</feature>
<gene>
    <name evidence="3" type="ORF">B5E52_03140</name>
    <name evidence="4" type="ORF">SAMN04487924_12234</name>
</gene>
<dbReference type="InterPro" id="IPR032508">
    <property type="entry name" value="FecR_C"/>
</dbReference>
<evidence type="ECO:0000313" key="5">
    <source>
        <dbReference type="Proteomes" id="UP000183040"/>
    </source>
</evidence>
<feature type="domain" description="Protein FecR C-terminal" evidence="2">
    <location>
        <begin position="288"/>
        <end position="352"/>
    </location>
</feature>
<evidence type="ECO:0000313" key="3">
    <source>
        <dbReference type="EMBL" id="OUQ73526.1"/>
    </source>
</evidence>
<dbReference type="PIRSF" id="PIRSF018266">
    <property type="entry name" value="FecR"/>
    <property type="match status" value="1"/>
</dbReference>
<protein>
    <submittedName>
        <fullName evidence="4">FecR family protein</fullName>
    </submittedName>
    <submittedName>
        <fullName evidence="3">Iron dicitrate transport regulator FecR</fullName>
    </submittedName>
</protein>
<evidence type="ECO:0000259" key="1">
    <source>
        <dbReference type="Pfam" id="PF04773"/>
    </source>
</evidence>
<dbReference type="EMBL" id="NFLW01000004">
    <property type="protein sequence ID" value="OUQ73526.1"/>
    <property type="molecule type" value="Genomic_DNA"/>
</dbReference>
<proteinExistence type="predicted"/>
<dbReference type="AlphaFoldDB" id="A0A174K0I2"/>
<name>A0A174K0I2_9BACE</name>
<evidence type="ECO:0000313" key="4">
    <source>
        <dbReference type="EMBL" id="SEB00043.1"/>
    </source>
</evidence>
<dbReference type="Pfam" id="PF16344">
    <property type="entry name" value="FecR_C"/>
    <property type="match status" value="1"/>
</dbReference>
<accession>A0A174K0I2</accession>
<dbReference type="PANTHER" id="PTHR30273:SF2">
    <property type="entry name" value="PROTEIN FECR"/>
    <property type="match status" value="1"/>
</dbReference>
<reference evidence="6" key="2">
    <citation type="submission" date="2017-04" db="EMBL/GenBank/DDBJ databases">
        <title>Function of individual gut microbiota members based on whole genome sequencing of pure cultures obtained from chicken caecum.</title>
        <authorList>
            <person name="Medvecky M."/>
            <person name="Cejkova D."/>
            <person name="Polansky O."/>
            <person name="Karasova D."/>
            <person name="Kubasova T."/>
            <person name="Cizek A."/>
            <person name="Rychlik I."/>
        </authorList>
    </citation>
    <scope>NUCLEOTIDE SEQUENCE [LARGE SCALE GENOMIC DNA]</scope>
    <source>
        <strain evidence="6">An109</strain>
    </source>
</reference>
<reference evidence="3" key="3">
    <citation type="journal article" date="2018" name="BMC Genomics">
        <title>Whole genome sequencing and function prediction of 133 gut anaerobes isolated from chicken caecum in pure cultures.</title>
        <authorList>
            <person name="Medvecky M."/>
            <person name="Cejkova D."/>
            <person name="Polansky O."/>
            <person name="Karasova D."/>
            <person name="Kubasova T."/>
            <person name="Cizek A."/>
            <person name="Rychlik I."/>
        </authorList>
    </citation>
    <scope>NUCLEOTIDE SEQUENCE</scope>
    <source>
        <strain evidence="3">An109</strain>
    </source>
</reference>
<dbReference type="Proteomes" id="UP000183040">
    <property type="component" value="Unassembled WGS sequence"/>
</dbReference>